<evidence type="ECO:0000259" key="1">
    <source>
        <dbReference type="Pfam" id="PF12697"/>
    </source>
</evidence>
<keyword evidence="3" id="KW-1185">Reference proteome</keyword>
<proteinExistence type="predicted"/>
<evidence type="ECO:0000313" key="3">
    <source>
        <dbReference type="Proteomes" id="UP000660668"/>
    </source>
</evidence>
<organism evidence="2 3">
    <name type="scientific">Nocardioides agariphilus</name>
    <dbReference type="NCBI Taxonomy" id="433664"/>
    <lineage>
        <taxon>Bacteria</taxon>
        <taxon>Bacillati</taxon>
        <taxon>Actinomycetota</taxon>
        <taxon>Actinomycetes</taxon>
        <taxon>Propionibacteriales</taxon>
        <taxon>Nocardioidaceae</taxon>
        <taxon>Nocardioides</taxon>
    </lineage>
</organism>
<dbReference type="GO" id="GO:0016787">
    <property type="term" value="F:hydrolase activity"/>
    <property type="evidence" value="ECO:0007669"/>
    <property type="project" value="UniProtKB-KW"/>
</dbReference>
<evidence type="ECO:0000313" key="2">
    <source>
        <dbReference type="EMBL" id="MBF4769157.1"/>
    </source>
</evidence>
<dbReference type="SUPFAM" id="SSF53474">
    <property type="entry name" value="alpha/beta-Hydrolases"/>
    <property type="match status" value="1"/>
</dbReference>
<dbReference type="InterPro" id="IPR000073">
    <property type="entry name" value="AB_hydrolase_1"/>
</dbReference>
<reference evidence="2" key="1">
    <citation type="submission" date="2020-11" db="EMBL/GenBank/DDBJ databases">
        <title>Nocardioides cynanchi sp. nov., isolated from soil of rhizosphere of Cynanchum wilfordii.</title>
        <authorList>
            <person name="Lee J.-S."/>
            <person name="Suh M.K."/>
            <person name="Kim J.-S."/>
        </authorList>
    </citation>
    <scope>NUCLEOTIDE SEQUENCE</scope>
    <source>
        <strain evidence="2">KCTC 19276</strain>
    </source>
</reference>
<accession>A0A930VM22</accession>
<dbReference type="Pfam" id="PF12697">
    <property type="entry name" value="Abhydrolase_6"/>
    <property type="match status" value="1"/>
</dbReference>
<gene>
    <name evidence="2" type="ORF">ISU10_15420</name>
</gene>
<dbReference type="InterPro" id="IPR029058">
    <property type="entry name" value="AB_hydrolase_fold"/>
</dbReference>
<sequence length="210" mass="23207">MSVTTVEPHLTRYDTSARPGAVVLMLHGGKERGHELVDGRSLSWRRTAWMQREIARPFQEAGVSSWLLRFTRRGWNGGADRIADARAALADVRRELGDVPVVLLGHSMGARTAVHVADDANVVGVVGLAPWLPVGESVDALRGKRLHAAHGSRDRITSARATRAYVQRAAQVAVSAEFEDVGPLGHYLLRGRDRWNAVALEQTFRMLRRH</sequence>
<comment type="caution">
    <text evidence="2">The sequence shown here is derived from an EMBL/GenBank/DDBJ whole genome shotgun (WGS) entry which is preliminary data.</text>
</comment>
<name>A0A930VM22_9ACTN</name>
<dbReference type="EMBL" id="JADKPO010000021">
    <property type="protein sequence ID" value="MBF4769157.1"/>
    <property type="molecule type" value="Genomic_DNA"/>
</dbReference>
<dbReference type="AlphaFoldDB" id="A0A930VM22"/>
<dbReference type="Gene3D" id="3.40.50.1820">
    <property type="entry name" value="alpha/beta hydrolase"/>
    <property type="match status" value="1"/>
</dbReference>
<feature type="domain" description="AB hydrolase-1" evidence="1">
    <location>
        <begin position="23"/>
        <end position="167"/>
    </location>
</feature>
<dbReference type="Proteomes" id="UP000660668">
    <property type="component" value="Unassembled WGS sequence"/>
</dbReference>
<keyword evidence="2" id="KW-0378">Hydrolase</keyword>
<protein>
    <submittedName>
        <fullName evidence="2">Alpha/beta fold hydrolase</fullName>
    </submittedName>
</protein>